<organism evidence="2 3">
    <name type="scientific">Eumeta variegata</name>
    <name type="common">Bagworm moth</name>
    <name type="synonym">Eumeta japonica</name>
    <dbReference type="NCBI Taxonomy" id="151549"/>
    <lineage>
        <taxon>Eukaryota</taxon>
        <taxon>Metazoa</taxon>
        <taxon>Ecdysozoa</taxon>
        <taxon>Arthropoda</taxon>
        <taxon>Hexapoda</taxon>
        <taxon>Insecta</taxon>
        <taxon>Pterygota</taxon>
        <taxon>Neoptera</taxon>
        <taxon>Endopterygota</taxon>
        <taxon>Lepidoptera</taxon>
        <taxon>Glossata</taxon>
        <taxon>Ditrysia</taxon>
        <taxon>Tineoidea</taxon>
        <taxon>Psychidae</taxon>
        <taxon>Oiketicinae</taxon>
        <taxon>Eumeta</taxon>
    </lineage>
</organism>
<gene>
    <name evidence="2" type="ORF">EVAR_99899_1</name>
</gene>
<feature type="region of interest" description="Disordered" evidence="1">
    <location>
        <begin position="48"/>
        <end position="76"/>
    </location>
</feature>
<keyword evidence="3" id="KW-1185">Reference proteome</keyword>
<proteinExistence type="predicted"/>
<evidence type="ECO:0000313" key="2">
    <source>
        <dbReference type="EMBL" id="GBP91600.1"/>
    </source>
</evidence>
<reference evidence="2 3" key="1">
    <citation type="journal article" date="2019" name="Commun. Biol.">
        <title>The bagworm genome reveals a unique fibroin gene that provides high tensile strength.</title>
        <authorList>
            <person name="Kono N."/>
            <person name="Nakamura H."/>
            <person name="Ohtoshi R."/>
            <person name="Tomita M."/>
            <person name="Numata K."/>
            <person name="Arakawa K."/>
        </authorList>
    </citation>
    <scope>NUCLEOTIDE SEQUENCE [LARGE SCALE GENOMIC DNA]</scope>
</reference>
<evidence type="ECO:0000256" key="1">
    <source>
        <dbReference type="SAM" id="MobiDB-lite"/>
    </source>
</evidence>
<dbReference type="AlphaFoldDB" id="A0A4C1ZUC7"/>
<evidence type="ECO:0000313" key="3">
    <source>
        <dbReference type="Proteomes" id="UP000299102"/>
    </source>
</evidence>
<dbReference type="Proteomes" id="UP000299102">
    <property type="component" value="Unassembled WGS sequence"/>
</dbReference>
<sequence>MNYRKNESGGGSGVKCVAFEPGGTSVDSCNGRIGRRVCNLRLILPHAGASASTSSRENQWRDSAGGRQRSSQRTRVMEHVRRWTRVGKATNRASRPLQGRGHFETSLLGAGRGTSCHELHRDGPAPVTRLLQRQSPCASQGSTCLWWSRTRPPQAFYELFLSRSSCTYLLISCTFLYAF</sequence>
<accession>A0A4C1ZUC7</accession>
<comment type="caution">
    <text evidence="2">The sequence shown here is derived from an EMBL/GenBank/DDBJ whole genome shotgun (WGS) entry which is preliminary data.</text>
</comment>
<protein>
    <submittedName>
        <fullName evidence="2">Uncharacterized protein</fullName>
    </submittedName>
</protein>
<name>A0A4C1ZUC7_EUMVA</name>
<dbReference type="EMBL" id="BGZK01002187">
    <property type="protein sequence ID" value="GBP91600.1"/>
    <property type="molecule type" value="Genomic_DNA"/>
</dbReference>